<name>A0A840AVL9_9HYPH</name>
<evidence type="ECO:0000256" key="1">
    <source>
        <dbReference type="SAM" id="Phobius"/>
    </source>
</evidence>
<gene>
    <name evidence="2" type="ORF">GGR25_004171</name>
</gene>
<comment type="caution">
    <text evidence="2">The sequence shown here is derived from an EMBL/GenBank/DDBJ whole genome shotgun (WGS) entry which is preliminary data.</text>
</comment>
<keyword evidence="3" id="KW-1185">Reference proteome</keyword>
<feature type="transmembrane region" description="Helical" evidence="1">
    <location>
        <begin position="256"/>
        <end position="278"/>
    </location>
</feature>
<keyword evidence="1" id="KW-0472">Membrane</keyword>
<protein>
    <submittedName>
        <fullName evidence="2">Uncharacterized protein</fullName>
    </submittedName>
</protein>
<dbReference type="Proteomes" id="UP000553963">
    <property type="component" value="Unassembled WGS sequence"/>
</dbReference>
<dbReference type="AlphaFoldDB" id="A0A840AVL9"/>
<feature type="transmembrane region" description="Helical" evidence="1">
    <location>
        <begin position="12"/>
        <end position="31"/>
    </location>
</feature>
<feature type="transmembrane region" description="Helical" evidence="1">
    <location>
        <begin position="183"/>
        <end position="205"/>
    </location>
</feature>
<dbReference type="EMBL" id="JACIDS010000005">
    <property type="protein sequence ID" value="MBB3933107.1"/>
    <property type="molecule type" value="Genomic_DNA"/>
</dbReference>
<feature type="transmembrane region" description="Helical" evidence="1">
    <location>
        <begin position="141"/>
        <end position="163"/>
    </location>
</feature>
<organism evidence="2 3">
    <name type="scientific">Kaistia hirudinis</name>
    <dbReference type="NCBI Taxonomy" id="1293440"/>
    <lineage>
        <taxon>Bacteria</taxon>
        <taxon>Pseudomonadati</taxon>
        <taxon>Pseudomonadota</taxon>
        <taxon>Alphaproteobacteria</taxon>
        <taxon>Hyphomicrobiales</taxon>
        <taxon>Kaistiaceae</taxon>
        <taxon>Kaistia</taxon>
    </lineage>
</organism>
<sequence>MSWVVSRDTCYVLWLPLLIALASSIITIKVNHAVRIGRVKRIYAFSKGFAIDPSPCPKNGETPVPLKSYRPDIRSSPSMELVVSKYTIDLDEAMPEDHFIRLEELLDARSAGSPAPYKSKPTVNYLVNPIRCFDMPVNRQMAMTALPFVGIVMIGWIGAIDTARKIDPFGTLSNVGAQFGGCALYPPMLSIAFLGAYASAMTILVRAVCLFDLSATTFMRATLQIVTSLAAAIVLWNCLRGLTLDHVCGTSPGKVLYPFVFAIGFVPDAGLNYVLAWISNREWAKASVATSVVEAQKQERAAGFAAGLASFLKLTDNRFNDATRSVPLDAIDGIDFFTRFRLAAAGVYEVQNLAVANPILLHVETPYGIYQTIDWVAQAQLCTVVGLERFLILRQHNIRTIFDLERAVLSLKSTQAFRRAVGSILMATTQISRDIESLGKIKMRNPDSPDSAPLDMDAFDRLMFEESLKKAKYRVKLPLYDTPTAPCGYHVRVEQTPASTTQPIMSFDIIQDGTRTKYKVFEVEDEDATIKHMVRVVMDDLHVIRLRQIWETISRRIGGDAATLDDSEDTILGA</sequence>
<evidence type="ECO:0000313" key="3">
    <source>
        <dbReference type="Proteomes" id="UP000553963"/>
    </source>
</evidence>
<evidence type="ECO:0000313" key="2">
    <source>
        <dbReference type="EMBL" id="MBB3933107.1"/>
    </source>
</evidence>
<keyword evidence="1" id="KW-0812">Transmembrane</keyword>
<keyword evidence="1" id="KW-1133">Transmembrane helix</keyword>
<dbReference type="RefSeq" id="WP_183400751.1">
    <property type="nucleotide sequence ID" value="NZ_JACIDS010000005.1"/>
</dbReference>
<accession>A0A840AVL9</accession>
<proteinExistence type="predicted"/>
<reference evidence="2 3" key="1">
    <citation type="submission" date="2020-08" db="EMBL/GenBank/DDBJ databases">
        <title>Genomic Encyclopedia of Type Strains, Phase IV (KMG-IV): sequencing the most valuable type-strain genomes for metagenomic binning, comparative biology and taxonomic classification.</title>
        <authorList>
            <person name="Goeker M."/>
        </authorList>
    </citation>
    <scope>NUCLEOTIDE SEQUENCE [LARGE SCALE GENOMIC DNA]</scope>
    <source>
        <strain evidence="2 3">DSM 25966</strain>
    </source>
</reference>
<feature type="transmembrane region" description="Helical" evidence="1">
    <location>
        <begin position="217"/>
        <end position="236"/>
    </location>
</feature>